<name>A0A1W2F5M7_9SPHI</name>
<dbReference type="Pfam" id="PF07660">
    <property type="entry name" value="STN"/>
    <property type="match status" value="1"/>
</dbReference>
<dbReference type="PROSITE" id="PS52016">
    <property type="entry name" value="TONB_DEPENDENT_REC_3"/>
    <property type="match status" value="1"/>
</dbReference>
<dbReference type="EMBL" id="FWYB01000022">
    <property type="protein sequence ID" value="SMD17194.1"/>
    <property type="molecule type" value="Genomic_DNA"/>
</dbReference>
<gene>
    <name evidence="6" type="ORF">SAMN04488101_12211</name>
</gene>
<dbReference type="InterPro" id="IPR012910">
    <property type="entry name" value="Plug_dom"/>
</dbReference>
<dbReference type="InterPro" id="IPR008969">
    <property type="entry name" value="CarboxyPept-like_regulatory"/>
</dbReference>
<dbReference type="SUPFAM" id="SSF49464">
    <property type="entry name" value="Carboxypeptidase regulatory domain-like"/>
    <property type="match status" value="1"/>
</dbReference>
<sequence>MNFFTFFSAVFKLQRKPTQLILVMKLIILLLITGLCQVSASVYSQKITLKQRNASIDLILKTIEKQSDYLFLYDKIEISKSGKVSVDVKDASIDQIMELCLKGQPLTYKIFDRTVILKRIAPASSALVFESIKGKVFDEYGRPVAGASVKVKGASGSAITDSNGNFIINAKTDDVLIISYVGSKTQEVAVGNRTQLQIILKGDVKALDDFVVVGYGKQKKINLSGAVDGITAKEIENRPITSIGAGLQGLIPNLNITNGSGRANDATAFNIRGVTSLGGLTEGKGKDNLYTSPYILVDNVPYSAGELSLLNPNDIESVSVLKDAASAAIYGARASFGVILITTKSAKSGKLSISANAYYAYKNLGRLPQTITDPYISYTTKHEAAYPYYPQAFNDATIRDYAKRRSEDPSLPPVYLNPTNPNQWISVASTDWFKEAFNSSSPSYNANFNMSKKSEDFGYMLSTEYLRNDGVIKDANEAYDRYNIRGKIDVKIFKWLNVGNNMAFTSSVYDAPTASLDNYDYFWGINRESSLDAVFNPDGTYTAAGATNMGRVQKGGRTIQKYNNFLTTFNATASVIKNMLELKGDVTFRRNAGVRHGGDFRVPYSSGPNSPVSYAGPGTSYVGVENTEVRNDIINLYADFHKTSNKHYFQALAGYNQEYRYDQKSWVNKTGLISNNLPTLALATGTATTGEGISDWAVRGIFYRLNYIYNDKYIVELNGRYDGTSRFPNGDRWGFFPSASVAWVASNESFLKSITESIKLDVLKFRGSYGSLGNQNVGPYDYIANMESKQIGQVLGGIRPQAVYTPNPVSPSQTWEKVSTVNFGVDMSWFNDKLNVNFDKYTRYTDGMLVPGKTLPAVFGSKPPVLNAADLKTKGWELRVGWKDVTTIARSPFSYGFGINVADSRSFITRFDNPTKMLTDYYVGQEIGELWGLETEGFFQTEAELASHANQQAFVSDDAGGTFGVGDLKWKDQNGDGFINKGKNTADDHGDLIRIGNTSPRYTFGADLNLAWKGFDVRAFFMGIGKQDFYPRNNNVYFWSIFAQPWTNPTVQSMDKWSPSNPNAYFPRLKSYIAEDVSELGYPQTRYLQNFAYVRLKNLTVGYTIPQKVVNKLQLNRVRVYFSGENLFDKSGVKFNLDPEAISGNVYPFQKTYSFGLNVTL</sequence>
<protein>
    <submittedName>
        <fullName evidence="6">TonB-linked outer membrane protein, SusC/RagA family</fullName>
    </submittedName>
</protein>
<dbReference type="InterPro" id="IPR011662">
    <property type="entry name" value="Secretin/TonB_short_N"/>
</dbReference>
<organism evidence="6 7">
    <name type="scientific">Pedobacter nyackensis</name>
    <dbReference type="NCBI Taxonomy" id="475255"/>
    <lineage>
        <taxon>Bacteria</taxon>
        <taxon>Pseudomonadati</taxon>
        <taxon>Bacteroidota</taxon>
        <taxon>Sphingobacteriia</taxon>
        <taxon>Sphingobacteriales</taxon>
        <taxon>Sphingobacteriaceae</taxon>
        <taxon>Pedobacter</taxon>
    </lineage>
</organism>
<keyword evidence="2 4" id="KW-0472">Membrane</keyword>
<comment type="similarity">
    <text evidence="4">Belongs to the TonB-dependent receptor family.</text>
</comment>
<dbReference type="Proteomes" id="UP000192678">
    <property type="component" value="Unassembled WGS sequence"/>
</dbReference>
<proteinExistence type="inferred from homology"/>
<dbReference type="AlphaFoldDB" id="A0A1W2F5M7"/>
<evidence type="ECO:0000313" key="7">
    <source>
        <dbReference type="Proteomes" id="UP000192678"/>
    </source>
</evidence>
<evidence type="ECO:0000256" key="3">
    <source>
        <dbReference type="ARBA" id="ARBA00023237"/>
    </source>
</evidence>
<keyword evidence="4" id="KW-0812">Transmembrane</keyword>
<evidence type="ECO:0000256" key="1">
    <source>
        <dbReference type="ARBA" id="ARBA00022448"/>
    </source>
</evidence>
<evidence type="ECO:0000256" key="2">
    <source>
        <dbReference type="ARBA" id="ARBA00023136"/>
    </source>
</evidence>
<dbReference type="GO" id="GO:0009279">
    <property type="term" value="C:cell outer membrane"/>
    <property type="evidence" value="ECO:0007669"/>
    <property type="project" value="UniProtKB-SubCell"/>
</dbReference>
<keyword evidence="3 4" id="KW-0998">Cell outer membrane</keyword>
<dbReference type="InterPro" id="IPR023997">
    <property type="entry name" value="TonB-dep_OMP_SusC/RagA_CS"/>
</dbReference>
<comment type="subcellular location">
    <subcellularLocation>
        <location evidence="4">Cell outer membrane</location>
        <topology evidence="4">Multi-pass membrane protein</topology>
    </subcellularLocation>
</comment>
<keyword evidence="1 4" id="KW-0813">Transport</keyword>
<dbReference type="InterPro" id="IPR023996">
    <property type="entry name" value="TonB-dep_OMP_SusC/RagA"/>
</dbReference>
<dbReference type="SUPFAM" id="SSF56935">
    <property type="entry name" value="Porins"/>
    <property type="match status" value="1"/>
</dbReference>
<reference evidence="6 7" key="1">
    <citation type="submission" date="2017-04" db="EMBL/GenBank/DDBJ databases">
        <authorList>
            <person name="Afonso C.L."/>
            <person name="Miller P.J."/>
            <person name="Scott M.A."/>
            <person name="Spackman E."/>
            <person name="Goraichik I."/>
            <person name="Dimitrov K.M."/>
            <person name="Suarez D.L."/>
            <person name="Swayne D.E."/>
        </authorList>
    </citation>
    <scope>NUCLEOTIDE SEQUENCE [LARGE SCALE GENOMIC DNA]</scope>
    <source>
        <strain evidence="6 7">DSM 19625</strain>
    </source>
</reference>
<dbReference type="Pfam" id="PF13715">
    <property type="entry name" value="CarbopepD_reg_2"/>
    <property type="match status" value="1"/>
</dbReference>
<evidence type="ECO:0000313" key="6">
    <source>
        <dbReference type="EMBL" id="SMD17194.1"/>
    </source>
</evidence>
<dbReference type="InterPro" id="IPR039426">
    <property type="entry name" value="TonB-dep_rcpt-like"/>
</dbReference>
<dbReference type="STRING" id="475255.SAMN04488101_12211"/>
<keyword evidence="4" id="KW-1134">Transmembrane beta strand</keyword>
<dbReference type="InterPro" id="IPR037066">
    <property type="entry name" value="Plug_dom_sf"/>
</dbReference>
<dbReference type="Gene3D" id="2.170.130.10">
    <property type="entry name" value="TonB-dependent receptor, plug domain"/>
    <property type="match status" value="1"/>
</dbReference>
<dbReference type="SMART" id="SM00965">
    <property type="entry name" value="STN"/>
    <property type="match status" value="1"/>
</dbReference>
<dbReference type="Pfam" id="PF07715">
    <property type="entry name" value="Plug"/>
    <property type="match status" value="1"/>
</dbReference>
<evidence type="ECO:0000259" key="5">
    <source>
        <dbReference type="SMART" id="SM00965"/>
    </source>
</evidence>
<evidence type="ECO:0000256" key="4">
    <source>
        <dbReference type="PROSITE-ProRule" id="PRU01360"/>
    </source>
</evidence>
<dbReference type="NCBIfam" id="TIGR04056">
    <property type="entry name" value="OMP_RagA_SusC"/>
    <property type="match status" value="1"/>
</dbReference>
<dbReference type="NCBIfam" id="TIGR04057">
    <property type="entry name" value="SusC_RagA_signa"/>
    <property type="match status" value="1"/>
</dbReference>
<feature type="domain" description="Secretin/TonB short N-terminal" evidence="5">
    <location>
        <begin position="69"/>
        <end position="120"/>
    </location>
</feature>
<accession>A0A1W2F5M7</accession>
<dbReference type="Gene3D" id="2.60.40.1120">
    <property type="entry name" value="Carboxypeptidase-like, regulatory domain"/>
    <property type="match status" value="1"/>
</dbReference>
<keyword evidence="7" id="KW-1185">Reference proteome</keyword>